<keyword evidence="3 5" id="KW-0067">ATP-binding</keyword>
<evidence type="ECO:0000256" key="1">
    <source>
        <dbReference type="ARBA" id="ARBA00022448"/>
    </source>
</evidence>
<proteinExistence type="predicted"/>
<dbReference type="InterPro" id="IPR003439">
    <property type="entry name" value="ABC_transporter-like_ATP-bd"/>
</dbReference>
<dbReference type="InterPro" id="IPR027417">
    <property type="entry name" value="P-loop_NTPase"/>
</dbReference>
<dbReference type="SUPFAM" id="SSF52540">
    <property type="entry name" value="P-loop containing nucleoside triphosphate hydrolases"/>
    <property type="match status" value="1"/>
</dbReference>
<feature type="domain" description="ABC transporter" evidence="4">
    <location>
        <begin position="7"/>
        <end position="238"/>
    </location>
</feature>
<keyword evidence="2" id="KW-0547">Nucleotide-binding</keyword>
<dbReference type="Gene3D" id="3.40.50.300">
    <property type="entry name" value="P-loop containing nucleotide triphosphate hydrolases"/>
    <property type="match status" value="1"/>
</dbReference>
<reference evidence="6" key="1">
    <citation type="journal article" date="2019" name="Int. J. Syst. Evol. Microbiol.">
        <title>The Global Catalogue of Microorganisms (GCM) 10K type strain sequencing project: providing services to taxonomists for standard genome sequencing and annotation.</title>
        <authorList>
            <consortium name="The Broad Institute Genomics Platform"/>
            <consortium name="The Broad Institute Genome Sequencing Center for Infectious Disease"/>
            <person name="Wu L."/>
            <person name="Ma J."/>
        </authorList>
    </citation>
    <scope>NUCLEOTIDE SEQUENCE [LARGE SCALE GENOMIC DNA]</scope>
    <source>
        <strain evidence="6">GH52</strain>
    </source>
</reference>
<dbReference type="Pfam" id="PF00005">
    <property type="entry name" value="ABC_tran"/>
    <property type="match status" value="1"/>
</dbReference>
<evidence type="ECO:0000256" key="2">
    <source>
        <dbReference type="ARBA" id="ARBA00022741"/>
    </source>
</evidence>
<accession>A0ABW4YJN2</accession>
<dbReference type="CDD" id="cd03293">
    <property type="entry name" value="ABC_NrtD_SsuB_transporters"/>
    <property type="match status" value="1"/>
</dbReference>
<name>A0ABW4YJN2_9BACL</name>
<dbReference type="PANTHER" id="PTHR42788">
    <property type="entry name" value="TAURINE IMPORT ATP-BINDING PROTEIN-RELATED"/>
    <property type="match status" value="1"/>
</dbReference>
<sequence length="265" mass="28763">MTQTAILELQQVTHVYVHSKGAFTAVENIDLQVAPGEFLALVGPSGCGKTTVLNLLAGLFLPTVGAVLLEGEKVAGPSPKVGYMLQQDYLFPWRTIQNNTLLGLEIQKTLQSNSIDKAVKLLDELGLPGTAQRYSYELSGGMRQRAALARTLVTEPQVLLLDEPFSALDFHIKLQLEELVKSTLRRLGKTAVLVTHDLQEAAAMCDRIIVLQPGPGRIHSEIVVPDAMRQVSPQMARSMPQFLEVLEQLTAALQSIDTEGGGGVE</sequence>
<keyword evidence="6" id="KW-1185">Reference proteome</keyword>
<evidence type="ECO:0000313" key="5">
    <source>
        <dbReference type="EMBL" id="MFD2115856.1"/>
    </source>
</evidence>
<dbReference type="RefSeq" id="WP_377771452.1">
    <property type="nucleotide sequence ID" value="NZ_JBHUHO010000029.1"/>
</dbReference>
<dbReference type="PANTHER" id="PTHR42788:SF21">
    <property type="entry name" value="ABC TRANSPORTER ATP-BINDING PROTEIN"/>
    <property type="match status" value="1"/>
</dbReference>
<dbReference type="GO" id="GO:0005524">
    <property type="term" value="F:ATP binding"/>
    <property type="evidence" value="ECO:0007669"/>
    <property type="project" value="UniProtKB-KW"/>
</dbReference>
<evidence type="ECO:0000313" key="6">
    <source>
        <dbReference type="Proteomes" id="UP001597362"/>
    </source>
</evidence>
<dbReference type="PROSITE" id="PS00211">
    <property type="entry name" value="ABC_TRANSPORTER_1"/>
    <property type="match status" value="1"/>
</dbReference>
<dbReference type="EMBL" id="JBHUHO010000029">
    <property type="protein sequence ID" value="MFD2115856.1"/>
    <property type="molecule type" value="Genomic_DNA"/>
</dbReference>
<comment type="caution">
    <text evidence="5">The sequence shown here is derived from an EMBL/GenBank/DDBJ whole genome shotgun (WGS) entry which is preliminary data.</text>
</comment>
<keyword evidence="1" id="KW-0813">Transport</keyword>
<dbReference type="InterPro" id="IPR003593">
    <property type="entry name" value="AAA+_ATPase"/>
</dbReference>
<evidence type="ECO:0000259" key="4">
    <source>
        <dbReference type="PROSITE" id="PS50893"/>
    </source>
</evidence>
<gene>
    <name evidence="5" type="ORF">ACFSJH_08995</name>
</gene>
<organism evidence="5 6">
    <name type="scientific">Paenibacillus yanchengensis</name>
    <dbReference type="NCBI Taxonomy" id="2035833"/>
    <lineage>
        <taxon>Bacteria</taxon>
        <taxon>Bacillati</taxon>
        <taxon>Bacillota</taxon>
        <taxon>Bacilli</taxon>
        <taxon>Bacillales</taxon>
        <taxon>Paenibacillaceae</taxon>
        <taxon>Paenibacillus</taxon>
    </lineage>
</organism>
<dbReference type="InterPro" id="IPR017871">
    <property type="entry name" value="ABC_transporter-like_CS"/>
</dbReference>
<evidence type="ECO:0000256" key="3">
    <source>
        <dbReference type="ARBA" id="ARBA00022840"/>
    </source>
</evidence>
<dbReference type="SMART" id="SM00382">
    <property type="entry name" value="AAA"/>
    <property type="match status" value="1"/>
</dbReference>
<protein>
    <submittedName>
        <fullName evidence="5">ABC transporter ATP-binding protein</fullName>
    </submittedName>
</protein>
<dbReference type="Proteomes" id="UP001597362">
    <property type="component" value="Unassembled WGS sequence"/>
</dbReference>
<dbReference type="PROSITE" id="PS50893">
    <property type="entry name" value="ABC_TRANSPORTER_2"/>
    <property type="match status" value="1"/>
</dbReference>
<dbReference type="InterPro" id="IPR050166">
    <property type="entry name" value="ABC_transporter_ATP-bind"/>
</dbReference>